<comment type="similarity">
    <text evidence="1">Belongs to the prefoldin subunit alpha family.</text>
</comment>
<evidence type="ECO:0000256" key="2">
    <source>
        <dbReference type="ARBA" id="ARBA00023186"/>
    </source>
</evidence>
<name>A0A6J0CDC7_NEOLC</name>
<evidence type="ECO:0000313" key="5">
    <source>
        <dbReference type="RefSeq" id="XP_015524430.1"/>
    </source>
</evidence>
<dbReference type="GO" id="GO:0051082">
    <property type="term" value="F:unfolded protein binding"/>
    <property type="evidence" value="ECO:0007669"/>
    <property type="project" value="InterPro"/>
</dbReference>
<reference evidence="5" key="1">
    <citation type="submission" date="2025-08" db="UniProtKB">
        <authorList>
            <consortium name="RefSeq"/>
        </authorList>
    </citation>
    <scope>IDENTIFICATION</scope>
    <source>
        <tissue evidence="5">Thorax and Abdomen</tissue>
    </source>
</reference>
<dbReference type="NCBIfam" id="TIGR00293">
    <property type="entry name" value="prefoldin subunit alpha"/>
    <property type="match status" value="1"/>
</dbReference>
<dbReference type="CDD" id="cd23157">
    <property type="entry name" value="Prefoldin_5"/>
    <property type="match status" value="1"/>
</dbReference>
<dbReference type="Proteomes" id="UP000829291">
    <property type="component" value="Chromosome 3"/>
</dbReference>
<dbReference type="Pfam" id="PF02996">
    <property type="entry name" value="Prefoldin"/>
    <property type="match status" value="1"/>
</dbReference>
<protein>
    <submittedName>
        <fullName evidence="5">Prefoldin subunit 5</fullName>
    </submittedName>
</protein>
<dbReference type="InterPro" id="IPR004127">
    <property type="entry name" value="Prefoldin_subunit_alpha"/>
</dbReference>
<dbReference type="GO" id="GO:1990115">
    <property type="term" value="P:RNA polymerase III assembly"/>
    <property type="evidence" value="ECO:0007669"/>
    <property type="project" value="TreeGrafter"/>
</dbReference>
<dbReference type="GO" id="GO:0005737">
    <property type="term" value="C:cytoplasm"/>
    <property type="evidence" value="ECO:0007669"/>
    <property type="project" value="TreeGrafter"/>
</dbReference>
<dbReference type="KEGG" id="nlo:107227726"/>
<organism evidence="5">
    <name type="scientific">Neodiprion lecontei</name>
    <name type="common">Redheaded pine sawfly</name>
    <dbReference type="NCBI Taxonomy" id="441921"/>
    <lineage>
        <taxon>Eukaryota</taxon>
        <taxon>Metazoa</taxon>
        <taxon>Ecdysozoa</taxon>
        <taxon>Arthropoda</taxon>
        <taxon>Hexapoda</taxon>
        <taxon>Insecta</taxon>
        <taxon>Pterygota</taxon>
        <taxon>Neoptera</taxon>
        <taxon>Endopterygota</taxon>
        <taxon>Hymenoptera</taxon>
        <taxon>Tenthredinoidea</taxon>
        <taxon>Diprionidae</taxon>
        <taxon>Diprioninae</taxon>
        <taxon>Neodiprion</taxon>
    </lineage>
</organism>
<dbReference type="GO" id="GO:0006457">
    <property type="term" value="P:protein folding"/>
    <property type="evidence" value="ECO:0007669"/>
    <property type="project" value="InterPro"/>
</dbReference>
<dbReference type="FunFam" id="1.10.287.370:FF:000004">
    <property type="entry name" value="Probable prefoldin subunit 5"/>
    <property type="match status" value="1"/>
</dbReference>
<dbReference type="InterPro" id="IPR009053">
    <property type="entry name" value="Prefoldin"/>
</dbReference>
<dbReference type="OrthoDB" id="10267474at2759"/>
<dbReference type="FunCoup" id="A0A6J0CDC7">
    <property type="interactions" value="1953"/>
</dbReference>
<dbReference type="GO" id="GO:0016272">
    <property type="term" value="C:prefoldin complex"/>
    <property type="evidence" value="ECO:0007669"/>
    <property type="project" value="InterPro"/>
</dbReference>
<dbReference type="SUPFAM" id="SSF46579">
    <property type="entry name" value="Prefoldin"/>
    <property type="match status" value="1"/>
</dbReference>
<dbReference type="AlphaFoldDB" id="A0A6J0CDC7"/>
<dbReference type="RefSeq" id="XP_015524430.1">
    <property type="nucleotide sequence ID" value="XM_015668944.2"/>
</dbReference>
<dbReference type="GO" id="GO:1990114">
    <property type="term" value="P:RNA polymerase II core complex assembly"/>
    <property type="evidence" value="ECO:0007669"/>
    <property type="project" value="TreeGrafter"/>
</dbReference>
<dbReference type="PANTHER" id="PTHR12674:SF2">
    <property type="entry name" value="PREFOLDIN SUBUNIT 5"/>
    <property type="match status" value="1"/>
</dbReference>
<evidence type="ECO:0000313" key="4">
    <source>
        <dbReference type="Proteomes" id="UP000829291"/>
    </source>
</evidence>
<dbReference type="InParanoid" id="A0A6J0CDC7"/>
<dbReference type="Gene3D" id="1.10.287.370">
    <property type="match status" value="1"/>
</dbReference>
<gene>
    <name evidence="5" type="primary">LOC107227726</name>
</gene>
<sequence length="163" mass="18309">MSQISATEGPMLQQIDLTKLNLQQLTQLKQQLDQELGVFQDSLQTLKIAQNKFQESGTSLEKLTPSAKGKEILVPLTGSMYVTGKLADTETVIVDIGTGYYAQKDIQGAKDYFKRRVNYVTEQMEKIQQIGLEKSKIREAIMDVMEMKIQGQMSTQKELAETA</sequence>
<dbReference type="GeneID" id="107227726"/>
<keyword evidence="2" id="KW-0143">Chaperone</keyword>
<dbReference type="PANTHER" id="PTHR12674">
    <property type="entry name" value="PREFOLDIN SUBUNIT 5"/>
    <property type="match status" value="1"/>
</dbReference>
<keyword evidence="3" id="KW-0175">Coiled coil</keyword>
<accession>A0A6J0CDC7</accession>
<evidence type="ECO:0000256" key="3">
    <source>
        <dbReference type="SAM" id="Coils"/>
    </source>
</evidence>
<proteinExistence type="inferred from homology"/>
<dbReference type="GO" id="GO:1990113">
    <property type="term" value="P:RNA polymerase I assembly"/>
    <property type="evidence" value="ECO:0007669"/>
    <property type="project" value="TreeGrafter"/>
</dbReference>
<feature type="coiled-coil region" evidence="3">
    <location>
        <begin position="15"/>
        <end position="42"/>
    </location>
</feature>
<dbReference type="CTD" id="5204"/>
<evidence type="ECO:0000256" key="1">
    <source>
        <dbReference type="ARBA" id="ARBA00010048"/>
    </source>
</evidence>
<keyword evidence="4" id="KW-1185">Reference proteome</keyword>
<dbReference type="InterPro" id="IPR011599">
    <property type="entry name" value="PFD_alpha_archaea"/>
</dbReference>